<accession>A0A2T2NS39</accession>
<organism evidence="2 3">
    <name type="scientific">Corynespora cassiicola Philippines</name>
    <dbReference type="NCBI Taxonomy" id="1448308"/>
    <lineage>
        <taxon>Eukaryota</taxon>
        <taxon>Fungi</taxon>
        <taxon>Dikarya</taxon>
        <taxon>Ascomycota</taxon>
        <taxon>Pezizomycotina</taxon>
        <taxon>Dothideomycetes</taxon>
        <taxon>Pleosporomycetidae</taxon>
        <taxon>Pleosporales</taxon>
        <taxon>Corynesporascaceae</taxon>
        <taxon>Corynespora</taxon>
    </lineage>
</organism>
<feature type="signal peptide" evidence="1">
    <location>
        <begin position="1"/>
        <end position="18"/>
    </location>
</feature>
<gene>
    <name evidence="2" type="ORF">BS50DRAFT_620613</name>
</gene>
<protein>
    <submittedName>
        <fullName evidence="2">Uncharacterized protein</fullName>
    </submittedName>
</protein>
<sequence length="249" mass="27424">MHLLQACTSLLSFWQSSAWPCILATTLSTPTFAVPHPHAPAAMRALADPRDTSTTPTLPRRAPEISTEKETATVEQEDVLLVTIQTYDDESCTLLEMFELQIRDYECHEAFGHTVRVLHSNPGRPRSRSLFGVLGWDSSFVVLPLTFDSLNSARVRSRGLSRQANGPGNVKSMRQLCGFQECEGLEGLRVAIDDTIRCPRRQIRFGLTITPTPLSFISFLPSISTSKVAGSYMAMVHTSLGGQSGERDA</sequence>
<keyword evidence="3" id="KW-1185">Reference proteome</keyword>
<evidence type="ECO:0000313" key="3">
    <source>
        <dbReference type="Proteomes" id="UP000240883"/>
    </source>
</evidence>
<keyword evidence="1" id="KW-0732">Signal</keyword>
<reference evidence="2 3" key="1">
    <citation type="journal article" date="2018" name="Front. Microbiol.">
        <title>Genome-Wide Analysis of Corynespora cassiicola Leaf Fall Disease Putative Effectors.</title>
        <authorList>
            <person name="Lopez D."/>
            <person name="Ribeiro S."/>
            <person name="Label P."/>
            <person name="Fumanal B."/>
            <person name="Venisse J.S."/>
            <person name="Kohler A."/>
            <person name="de Oliveira R.R."/>
            <person name="Labutti K."/>
            <person name="Lipzen A."/>
            <person name="Lail K."/>
            <person name="Bauer D."/>
            <person name="Ohm R.A."/>
            <person name="Barry K.W."/>
            <person name="Spatafora J."/>
            <person name="Grigoriev I.V."/>
            <person name="Martin F.M."/>
            <person name="Pujade-Renaud V."/>
        </authorList>
    </citation>
    <scope>NUCLEOTIDE SEQUENCE [LARGE SCALE GENOMIC DNA]</scope>
    <source>
        <strain evidence="2 3">Philippines</strain>
    </source>
</reference>
<evidence type="ECO:0000313" key="2">
    <source>
        <dbReference type="EMBL" id="PSN68251.1"/>
    </source>
</evidence>
<proteinExistence type="predicted"/>
<name>A0A2T2NS39_CORCC</name>
<feature type="chain" id="PRO_5015455674" evidence="1">
    <location>
        <begin position="19"/>
        <end position="249"/>
    </location>
</feature>
<evidence type="ECO:0000256" key="1">
    <source>
        <dbReference type="SAM" id="SignalP"/>
    </source>
</evidence>
<dbReference type="AlphaFoldDB" id="A0A2T2NS39"/>
<dbReference type="Proteomes" id="UP000240883">
    <property type="component" value="Unassembled WGS sequence"/>
</dbReference>
<dbReference type="EMBL" id="KZ678134">
    <property type="protein sequence ID" value="PSN68251.1"/>
    <property type="molecule type" value="Genomic_DNA"/>
</dbReference>